<gene>
    <name evidence="3" type="ORF">BEMITA_LOCUS14257</name>
</gene>
<feature type="chain" id="PRO_5040116815" evidence="2">
    <location>
        <begin position="23"/>
        <end position="92"/>
    </location>
</feature>
<proteinExistence type="predicted"/>
<evidence type="ECO:0000313" key="4">
    <source>
        <dbReference type="Proteomes" id="UP001152759"/>
    </source>
</evidence>
<dbReference type="AlphaFoldDB" id="A0A9P0APA3"/>
<accession>A0A9P0APA3</accession>
<reference evidence="3" key="1">
    <citation type="submission" date="2021-12" db="EMBL/GenBank/DDBJ databases">
        <authorList>
            <person name="King R."/>
        </authorList>
    </citation>
    <scope>NUCLEOTIDE SEQUENCE</scope>
</reference>
<sequence>MAPTPRQRCLGLLALLLRICTAAGPNSVSGPSGPATGLGLDFRAPDPTRAKAPLPAPDDMSVIFDLALTLTKSSALNPVSNPIEYFHRISIS</sequence>
<evidence type="ECO:0000313" key="3">
    <source>
        <dbReference type="EMBL" id="CAH0396154.1"/>
    </source>
</evidence>
<evidence type="ECO:0000256" key="2">
    <source>
        <dbReference type="SAM" id="SignalP"/>
    </source>
</evidence>
<dbReference type="EMBL" id="OU963870">
    <property type="protein sequence ID" value="CAH0396154.1"/>
    <property type="molecule type" value="Genomic_DNA"/>
</dbReference>
<dbReference type="Proteomes" id="UP001152759">
    <property type="component" value="Chromosome 9"/>
</dbReference>
<keyword evidence="2" id="KW-0732">Signal</keyword>
<feature type="signal peptide" evidence="2">
    <location>
        <begin position="1"/>
        <end position="22"/>
    </location>
</feature>
<organism evidence="3 4">
    <name type="scientific">Bemisia tabaci</name>
    <name type="common">Sweetpotato whitefly</name>
    <name type="synonym">Aleurodes tabaci</name>
    <dbReference type="NCBI Taxonomy" id="7038"/>
    <lineage>
        <taxon>Eukaryota</taxon>
        <taxon>Metazoa</taxon>
        <taxon>Ecdysozoa</taxon>
        <taxon>Arthropoda</taxon>
        <taxon>Hexapoda</taxon>
        <taxon>Insecta</taxon>
        <taxon>Pterygota</taxon>
        <taxon>Neoptera</taxon>
        <taxon>Paraneoptera</taxon>
        <taxon>Hemiptera</taxon>
        <taxon>Sternorrhyncha</taxon>
        <taxon>Aleyrodoidea</taxon>
        <taxon>Aleyrodidae</taxon>
        <taxon>Aleyrodinae</taxon>
        <taxon>Bemisia</taxon>
    </lineage>
</organism>
<name>A0A9P0APA3_BEMTA</name>
<keyword evidence="4" id="KW-1185">Reference proteome</keyword>
<evidence type="ECO:0000256" key="1">
    <source>
        <dbReference type="SAM" id="MobiDB-lite"/>
    </source>
</evidence>
<protein>
    <submittedName>
        <fullName evidence="3">Uncharacterized protein</fullName>
    </submittedName>
</protein>
<feature type="region of interest" description="Disordered" evidence="1">
    <location>
        <begin position="25"/>
        <end position="54"/>
    </location>
</feature>